<dbReference type="GO" id="GO:0006879">
    <property type="term" value="P:intracellular iron ion homeostasis"/>
    <property type="evidence" value="ECO:0007669"/>
    <property type="project" value="UniProtKB-ARBA"/>
</dbReference>
<dbReference type="FunFam" id="4.10.1000.10:FF:000018">
    <property type="entry name" value="Zinc finger protein"/>
    <property type="match status" value="1"/>
</dbReference>
<dbReference type="FunFam" id="4.10.1000.10:FF:000001">
    <property type="entry name" value="zinc finger CCCH domain-containing protein 15-like"/>
    <property type="match status" value="1"/>
</dbReference>
<dbReference type="OrthoDB" id="410307at2759"/>
<dbReference type="GeneID" id="14539652"/>
<evidence type="ECO:0000313" key="9">
    <source>
        <dbReference type="Proteomes" id="UP000005018"/>
    </source>
</evidence>
<dbReference type="InterPro" id="IPR045877">
    <property type="entry name" value="ZFP36-like"/>
</dbReference>
<evidence type="ECO:0000256" key="4">
    <source>
        <dbReference type="ARBA" id="ARBA00022833"/>
    </source>
</evidence>
<dbReference type="EMBL" id="HE681721">
    <property type="protein sequence ID" value="CCG26100.1"/>
    <property type="molecule type" value="Genomic_DNA"/>
</dbReference>
<name>H8X4E8_CANO9</name>
<keyword evidence="3 5" id="KW-0863">Zinc-finger</keyword>
<keyword evidence="9" id="KW-1185">Reference proteome</keyword>
<organism evidence="8 9">
    <name type="scientific">Candida orthopsilosis (strain 90-125)</name>
    <name type="common">Yeast</name>
    <dbReference type="NCBI Taxonomy" id="1136231"/>
    <lineage>
        <taxon>Eukaryota</taxon>
        <taxon>Fungi</taxon>
        <taxon>Dikarya</taxon>
        <taxon>Ascomycota</taxon>
        <taxon>Saccharomycotina</taxon>
        <taxon>Pichiomycetes</taxon>
        <taxon>Debaryomycetaceae</taxon>
        <taxon>Candida/Lodderomyces clade</taxon>
        <taxon>Candida</taxon>
    </lineage>
</organism>
<evidence type="ECO:0000256" key="3">
    <source>
        <dbReference type="ARBA" id="ARBA00022771"/>
    </source>
</evidence>
<evidence type="ECO:0000259" key="7">
    <source>
        <dbReference type="PROSITE" id="PS50103"/>
    </source>
</evidence>
<dbReference type="Pfam" id="PF00642">
    <property type="entry name" value="zf-CCCH"/>
    <property type="match status" value="2"/>
</dbReference>
<evidence type="ECO:0000256" key="1">
    <source>
        <dbReference type="ARBA" id="ARBA00022723"/>
    </source>
</evidence>
<gene>
    <name evidence="8" type="ORF">CORT_0C07300</name>
</gene>
<evidence type="ECO:0000256" key="2">
    <source>
        <dbReference type="ARBA" id="ARBA00022737"/>
    </source>
</evidence>
<dbReference type="PANTHER" id="PTHR12547:SF18">
    <property type="entry name" value="PROTEIN TIS11"/>
    <property type="match status" value="1"/>
</dbReference>
<dbReference type="SUPFAM" id="SSF90229">
    <property type="entry name" value="CCCH zinc finger"/>
    <property type="match status" value="2"/>
</dbReference>
<dbReference type="KEGG" id="cot:CORT_0C07300"/>
<dbReference type="RefSeq" id="XP_003871522.1">
    <property type="nucleotide sequence ID" value="XM_003871473.1"/>
</dbReference>
<feature type="domain" description="C3H1-type" evidence="7">
    <location>
        <begin position="266"/>
        <end position="293"/>
    </location>
</feature>
<dbReference type="InterPro" id="IPR000571">
    <property type="entry name" value="Znf_CCCH"/>
</dbReference>
<feature type="region of interest" description="Disordered" evidence="6">
    <location>
        <begin position="90"/>
        <end position="111"/>
    </location>
</feature>
<keyword evidence="1 5" id="KW-0479">Metal-binding</keyword>
<proteinExistence type="predicted"/>
<dbReference type="GO" id="GO:0010468">
    <property type="term" value="P:regulation of gene expression"/>
    <property type="evidence" value="ECO:0007669"/>
    <property type="project" value="UniProtKB-ARBA"/>
</dbReference>
<dbReference type="Proteomes" id="UP000005018">
    <property type="component" value="Chromosome 3"/>
</dbReference>
<feature type="region of interest" description="Disordered" evidence="6">
    <location>
        <begin position="1"/>
        <end position="27"/>
    </location>
</feature>
<dbReference type="eggNOG" id="KOG1677">
    <property type="taxonomic scope" value="Eukaryota"/>
</dbReference>
<feature type="domain" description="C3H1-type" evidence="7">
    <location>
        <begin position="228"/>
        <end position="256"/>
    </location>
</feature>
<feature type="zinc finger region" description="C3H1-type" evidence="5">
    <location>
        <begin position="228"/>
        <end position="256"/>
    </location>
</feature>
<evidence type="ECO:0000256" key="6">
    <source>
        <dbReference type="SAM" id="MobiDB-lite"/>
    </source>
</evidence>
<dbReference type="PANTHER" id="PTHR12547">
    <property type="entry name" value="CCCH ZINC FINGER/TIS11-RELATED"/>
    <property type="match status" value="1"/>
</dbReference>
<dbReference type="AlphaFoldDB" id="H8X4E8"/>
<reference evidence="8 9" key="1">
    <citation type="journal article" date="2012" name="PLoS ONE">
        <title>Sequence and analysis of the genome of the pathogenic yeast Candida orthopsilosis.</title>
        <authorList>
            <person name="Riccombeni A."/>
            <person name="Vidanes G."/>
            <person name="Proux-Wera E."/>
            <person name="Wolfe K.H."/>
            <person name="Butler G."/>
        </authorList>
    </citation>
    <scope>NUCLEOTIDE SEQUENCE [LARGE SCALE GENOMIC DNA]</scope>
    <source>
        <strain evidence="8 9">Co 90-125</strain>
    </source>
</reference>
<dbReference type="InterPro" id="IPR036855">
    <property type="entry name" value="Znf_CCCH_sf"/>
</dbReference>
<keyword evidence="2" id="KW-0677">Repeat</keyword>
<dbReference type="GO" id="GO:0008270">
    <property type="term" value="F:zinc ion binding"/>
    <property type="evidence" value="ECO:0007669"/>
    <property type="project" value="UniProtKB-KW"/>
</dbReference>
<dbReference type="SMART" id="SM00356">
    <property type="entry name" value="ZnF_C3H1"/>
    <property type="match status" value="2"/>
</dbReference>
<evidence type="ECO:0000313" key="8">
    <source>
        <dbReference type="EMBL" id="CCG26100.1"/>
    </source>
</evidence>
<dbReference type="Gene3D" id="4.10.1000.10">
    <property type="entry name" value="Zinc finger, CCCH-type"/>
    <property type="match status" value="2"/>
</dbReference>
<keyword evidence="4 5" id="KW-0862">Zinc</keyword>
<evidence type="ECO:0000256" key="5">
    <source>
        <dbReference type="PROSITE-ProRule" id="PRU00723"/>
    </source>
</evidence>
<protein>
    <recommendedName>
        <fullName evidence="7">C3H1-type domain-containing protein</fullName>
    </recommendedName>
</protein>
<accession>H8X4E8</accession>
<dbReference type="PROSITE" id="PS50103">
    <property type="entry name" value="ZF_C3H1"/>
    <property type="match status" value="2"/>
</dbReference>
<dbReference type="GO" id="GO:0003729">
    <property type="term" value="F:mRNA binding"/>
    <property type="evidence" value="ECO:0007669"/>
    <property type="project" value="InterPro"/>
</dbReference>
<feature type="zinc finger region" description="C3H1-type" evidence="5">
    <location>
        <begin position="266"/>
        <end position="293"/>
    </location>
</feature>
<dbReference type="HOGENOM" id="CLU_949941_0_0_1"/>
<sequence length="293" mass="32729">MFASTAEYHTYKPDFAPKHTKGALSSLSSVSSSNSIVDFNTGDLLPDLWQTSSNESSVSDSLDYTSAFTKYQPQSHSPCRNHFSPFQVQVQVQGQPHSQPPSQPQPQLSPFNDARHITQTTLFSDVSPFGQNYTQSPVQRASPLWHQPLGQSTMTSQTSWNIQQPQPPIANPFHIDDNQQQIYLLDEEIPRNGSVSNDTTITVTAQSPTSSHTDSPPQPKTKAVNTQLYKTELCGPFMKTGNCPYGHKCQFAHGQAELKHIERPPKWRSKPCANWAKYGSCRYGNRCCFKHGE</sequence>